<dbReference type="RefSeq" id="WP_097799049.1">
    <property type="nucleotide sequence ID" value="NZ_CP025570.1"/>
</dbReference>
<dbReference type="KEGG" id="aji:C0Z10_08130"/>
<protein>
    <submittedName>
        <fullName evidence="2">IS1380 family transposase</fullName>
    </submittedName>
</protein>
<evidence type="ECO:0000313" key="3">
    <source>
        <dbReference type="Proteomes" id="UP000285875"/>
    </source>
</evidence>
<evidence type="ECO:0000313" key="2">
    <source>
        <dbReference type="EMBL" id="AZZ39726.1"/>
    </source>
</evidence>
<gene>
    <name evidence="2" type="ORF">C0Z10_08130</name>
</gene>
<accession>A0A3T0S032</accession>
<dbReference type="NCBIfam" id="NF033539">
    <property type="entry name" value="transpos_IS1380"/>
    <property type="match status" value="1"/>
</dbReference>
<name>A0A3T0S032_9ACTN</name>
<reference evidence="3" key="1">
    <citation type="submission" date="2017-12" db="EMBL/GenBank/DDBJ databases">
        <title>Whole genome sequencing of Acidipropionibacterium jensenii strains JS279 and JS280.</title>
        <authorList>
            <person name="Deptula P."/>
            <person name="Laine P."/>
            <person name="Smolander O.-P."/>
            <person name="Paulin L."/>
            <person name="Auvinen P."/>
            <person name="Varmanen P."/>
        </authorList>
    </citation>
    <scope>NUCLEOTIDE SEQUENCE [LARGE SCALE GENOMIC DNA]</scope>
    <source>
        <strain evidence="3">JS280</strain>
    </source>
</reference>
<dbReference type="AlphaFoldDB" id="A0A3T0S032"/>
<sequence length="463" mass="50041">MVKSTGSYPRVHVDTAPVAAVGQAGGILLVETIRAAGLDRDLSAALARWVKPWATHDPGKILCDLALSLATGGDCLSDLAQIRAEPGIYGPVASNPTVSRLMSLLGADADRAEKAIAKARKTARARVWALAGTHAPDAHLSAADPLIIDVDATLVTAHSEKEEAAPTFKKGFGHHPLCAFIDHGAQGSGEAAVIMLRPGNAGSNTAADHKTVIRQALDQAGVGSRPGRTVLVRIDGAGSTHQTLAELMRRRVSYSVGFTLPTDTPDLYAQIPEDVWTPAYDTDGNIRDGADVAEFTGLLDLTGWPEGMRIIVRRERPHPGAQLRFDDVEGYRLTAFATNTRTGQLADLEVRHRRRARCEDRIRNAKDTGLVNLPLHGFGQNRIWCQIVAIACDLLAWMGLLAHPRSDTRRWEPKKLRHRLLSIPATLARTGRRTILHVSDRHRWADTVVAAVGTLRGLPAPAR</sequence>
<proteinExistence type="predicted"/>
<feature type="domain" description="Transposase DDE" evidence="1">
    <location>
        <begin position="5"/>
        <end position="458"/>
    </location>
</feature>
<dbReference type="InterPro" id="IPR025668">
    <property type="entry name" value="Tnp_DDE_dom"/>
</dbReference>
<dbReference type="InterPro" id="IPR047960">
    <property type="entry name" value="Transpos_IS1380"/>
</dbReference>
<organism evidence="2 3">
    <name type="scientific">Acidipropionibacterium jensenii</name>
    <dbReference type="NCBI Taxonomy" id="1749"/>
    <lineage>
        <taxon>Bacteria</taxon>
        <taxon>Bacillati</taxon>
        <taxon>Actinomycetota</taxon>
        <taxon>Actinomycetes</taxon>
        <taxon>Propionibacteriales</taxon>
        <taxon>Propionibacteriaceae</taxon>
        <taxon>Acidipropionibacterium</taxon>
    </lineage>
</organism>
<dbReference type="EMBL" id="CP025570">
    <property type="protein sequence ID" value="AZZ39726.1"/>
    <property type="molecule type" value="Genomic_DNA"/>
</dbReference>
<evidence type="ECO:0000259" key="1">
    <source>
        <dbReference type="Pfam" id="PF13701"/>
    </source>
</evidence>
<dbReference type="Proteomes" id="UP000285875">
    <property type="component" value="Chromosome"/>
</dbReference>
<dbReference type="Pfam" id="PF13701">
    <property type="entry name" value="DDE_Tnp_1_4"/>
    <property type="match status" value="1"/>
</dbReference>